<organism evidence="2 3">
    <name type="scientific">Lentzea atacamensis</name>
    <dbReference type="NCBI Taxonomy" id="531938"/>
    <lineage>
        <taxon>Bacteria</taxon>
        <taxon>Bacillati</taxon>
        <taxon>Actinomycetota</taxon>
        <taxon>Actinomycetes</taxon>
        <taxon>Pseudonocardiales</taxon>
        <taxon>Pseudonocardiaceae</taxon>
        <taxon>Lentzea</taxon>
    </lineage>
</organism>
<sequence length="57" mass="6155">MAAEFRWIRSSYSGSTGSNCLECASDGTTVWVRDSKDAGTRLAVPLVSWLAFLATLV</sequence>
<protein>
    <submittedName>
        <fullName evidence="2">Uncharacterized protein DUF397</fullName>
    </submittedName>
</protein>
<dbReference type="InterPro" id="IPR007278">
    <property type="entry name" value="DUF397"/>
</dbReference>
<evidence type="ECO:0000313" key="3">
    <source>
        <dbReference type="Proteomes" id="UP000248714"/>
    </source>
</evidence>
<feature type="domain" description="DUF397" evidence="1">
    <location>
        <begin position="6"/>
        <end position="55"/>
    </location>
</feature>
<dbReference type="Pfam" id="PF04149">
    <property type="entry name" value="DUF397"/>
    <property type="match status" value="1"/>
</dbReference>
<evidence type="ECO:0000259" key="1">
    <source>
        <dbReference type="Pfam" id="PF04149"/>
    </source>
</evidence>
<gene>
    <name evidence="2" type="ORF">C8D87_11073</name>
</gene>
<dbReference type="Proteomes" id="UP000248714">
    <property type="component" value="Unassembled WGS sequence"/>
</dbReference>
<name>A0ABX9E1F7_9PSEU</name>
<evidence type="ECO:0000313" key="2">
    <source>
        <dbReference type="EMBL" id="RAS61125.1"/>
    </source>
</evidence>
<accession>A0ABX9E1F7</accession>
<dbReference type="EMBL" id="QLTT01000010">
    <property type="protein sequence ID" value="RAS61125.1"/>
    <property type="molecule type" value="Genomic_DNA"/>
</dbReference>
<comment type="caution">
    <text evidence="2">The sequence shown here is derived from an EMBL/GenBank/DDBJ whole genome shotgun (WGS) entry which is preliminary data.</text>
</comment>
<keyword evidence="3" id="KW-1185">Reference proteome</keyword>
<reference evidence="2 3" key="1">
    <citation type="submission" date="2018-06" db="EMBL/GenBank/DDBJ databases">
        <title>Genomic Encyclopedia of Type Strains, Phase IV (KMG-IV): sequencing the most valuable type-strain genomes for metagenomic binning, comparative biology and taxonomic classification.</title>
        <authorList>
            <person name="Goeker M."/>
        </authorList>
    </citation>
    <scope>NUCLEOTIDE SEQUENCE [LARGE SCALE GENOMIC DNA]</scope>
    <source>
        <strain evidence="2 3">DSM 45479</strain>
    </source>
</reference>
<proteinExistence type="predicted"/>